<keyword evidence="15" id="KW-1185">Reference proteome</keyword>
<evidence type="ECO:0000256" key="1">
    <source>
        <dbReference type="ARBA" id="ARBA00004123"/>
    </source>
</evidence>
<keyword evidence="6" id="KW-0010">Activator</keyword>
<dbReference type="AlphaFoldDB" id="W3WKM1"/>
<dbReference type="GO" id="GO:0008652">
    <property type="term" value="P:amino acid biosynthetic process"/>
    <property type="evidence" value="ECO:0007669"/>
    <property type="project" value="UniProtKB-KW"/>
</dbReference>
<feature type="region of interest" description="Disordered" evidence="12">
    <location>
        <begin position="35"/>
        <end position="61"/>
    </location>
</feature>
<feature type="region of interest" description="Disordered" evidence="12">
    <location>
        <begin position="340"/>
        <end position="400"/>
    </location>
</feature>
<feature type="region of interest" description="Disordered" evidence="12">
    <location>
        <begin position="80"/>
        <end position="118"/>
    </location>
</feature>
<dbReference type="RefSeq" id="XP_007840912.1">
    <property type="nucleotide sequence ID" value="XM_007842721.1"/>
</dbReference>
<evidence type="ECO:0000313" key="14">
    <source>
        <dbReference type="EMBL" id="ETS74274.1"/>
    </source>
</evidence>
<dbReference type="SUPFAM" id="SSF57959">
    <property type="entry name" value="Leucine zipper domain"/>
    <property type="match status" value="1"/>
</dbReference>
<dbReference type="PANTHER" id="PTHR11462">
    <property type="entry name" value="JUN TRANSCRIPTION FACTOR-RELATED"/>
    <property type="match status" value="1"/>
</dbReference>
<dbReference type="GO" id="GO:0005634">
    <property type="term" value="C:nucleus"/>
    <property type="evidence" value="ECO:0007669"/>
    <property type="project" value="UniProtKB-SubCell"/>
</dbReference>
<dbReference type="CDD" id="cd12193">
    <property type="entry name" value="bZIP_GCN4"/>
    <property type="match status" value="1"/>
</dbReference>
<dbReference type="OrthoDB" id="5419235at2759"/>
<dbReference type="Gene3D" id="3.30.160.60">
    <property type="entry name" value="Classic Zinc Finger"/>
    <property type="match status" value="1"/>
</dbReference>
<dbReference type="OMA" id="STPNFME"/>
<evidence type="ECO:0000256" key="3">
    <source>
        <dbReference type="ARBA" id="ARBA00022605"/>
    </source>
</evidence>
<dbReference type="GeneID" id="19279153"/>
<gene>
    <name evidence="14" type="ORF">PFICI_14140</name>
</gene>
<dbReference type="PROSITE" id="PS00036">
    <property type="entry name" value="BZIP_BASIC"/>
    <property type="match status" value="1"/>
</dbReference>
<organism evidence="14 15">
    <name type="scientific">Pestalotiopsis fici (strain W106-1 / CGMCC3.15140)</name>
    <dbReference type="NCBI Taxonomy" id="1229662"/>
    <lineage>
        <taxon>Eukaryota</taxon>
        <taxon>Fungi</taxon>
        <taxon>Dikarya</taxon>
        <taxon>Ascomycota</taxon>
        <taxon>Pezizomycotina</taxon>
        <taxon>Sordariomycetes</taxon>
        <taxon>Xylariomycetidae</taxon>
        <taxon>Amphisphaeriales</taxon>
        <taxon>Sporocadaceae</taxon>
        <taxon>Pestalotiopsis</taxon>
    </lineage>
</organism>
<dbReference type="Pfam" id="PF07716">
    <property type="entry name" value="bZIP_2"/>
    <property type="match status" value="1"/>
</dbReference>
<dbReference type="KEGG" id="pfy:PFICI_14140"/>
<feature type="compositionally biased region" description="Low complexity" evidence="12">
    <location>
        <begin position="37"/>
        <end position="60"/>
    </location>
</feature>
<feature type="region of interest" description="Disordered" evidence="12">
    <location>
        <begin position="136"/>
        <end position="155"/>
    </location>
</feature>
<keyword evidence="5" id="KW-0238">DNA-binding</keyword>
<keyword evidence="7" id="KW-0804">Transcription</keyword>
<feature type="compositionally biased region" description="Polar residues" evidence="12">
    <location>
        <begin position="364"/>
        <end position="379"/>
    </location>
</feature>
<evidence type="ECO:0000256" key="10">
    <source>
        <dbReference type="ARBA" id="ARBA00073680"/>
    </source>
</evidence>
<keyword evidence="11" id="KW-0175">Coiled coil</keyword>
<dbReference type="GO" id="GO:0001080">
    <property type="term" value="P:nitrogen catabolite activation of transcription from RNA polymerase II promoter"/>
    <property type="evidence" value="ECO:0007669"/>
    <property type="project" value="TreeGrafter"/>
</dbReference>
<evidence type="ECO:0000259" key="13">
    <source>
        <dbReference type="PROSITE" id="PS50217"/>
    </source>
</evidence>
<dbReference type="InParanoid" id="W3WKM1"/>
<name>W3WKM1_PESFW</name>
<dbReference type="GO" id="GO:0000981">
    <property type="term" value="F:DNA-binding transcription factor activity, RNA polymerase II-specific"/>
    <property type="evidence" value="ECO:0007669"/>
    <property type="project" value="TreeGrafter"/>
</dbReference>
<evidence type="ECO:0000256" key="8">
    <source>
        <dbReference type="ARBA" id="ARBA00023242"/>
    </source>
</evidence>
<feature type="region of interest" description="Disordered" evidence="12">
    <location>
        <begin position="166"/>
        <end position="192"/>
    </location>
</feature>
<sequence>MPLPSQVDLNFFEAIPSSHDSSLTTVTIPPQDFSVFTTDSPTSTWPPSSAPSQPASSAQQNFLHPPQQDFVLFDQPERTNANSAVPASANSAVTSSFGSLNSNNRRHSSTQNIGSPALQNQRVAQIIQATGHKTNTSAFSNRFNSPAQNQQQSQQQFFASLSAPPTTVALNSPQQNRPTRPPVPLFTQSNNISGKMDLQGNSLSALASRDSSSHHPDALSNFEDYAALEAGASGSSGFSSPAVTYSDMHSAASSTTNIGTVSPQDLQIRETFSAPNSAAFTNLTSPSLYEESPEFNDFDVSPHFGNADFVSDLSDPWFPLFPEATTIKDQQIQVPAILDNSPTLSEDLDVVEPTSQPEPRRKSSNSPSASHGRHSSVSGVNARRRDKPLPPIIVDDPADTTAMKRARNTLAARKSRERKAQRLDDLEAQIKKLEAERDHWKRVALGRSGSS</sequence>
<proteinExistence type="inferred from homology"/>
<dbReference type="PANTHER" id="PTHR11462:SF35">
    <property type="entry name" value="TRANSCRIPTION FACTOR JRA"/>
    <property type="match status" value="1"/>
</dbReference>
<dbReference type="eggNOG" id="KOG0837">
    <property type="taxonomic scope" value="Eukaryota"/>
</dbReference>
<dbReference type="Proteomes" id="UP000030651">
    <property type="component" value="Unassembled WGS sequence"/>
</dbReference>
<protein>
    <recommendedName>
        <fullName evidence="10">Cross-pathway control protein 1</fullName>
    </recommendedName>
</protein>
<evidence type="ECO:0000256" key="2">
    <source>
        <dbReference type="ARBA" id="ARBA00011195"/>
    </source>
</evidence>
<dbReference type="InterPro" id="IPR046347">
    <property type="entry name" value="bZIP_sf"/>
</dbReference>
<dbReference type="EMBL" id="KI912120">
    <property type="protein sequence ID" value="ETS74274.1"/>
    <property type="molecule type" value="Genomic_DNA"/>
</dbReference>
<reference evidence="15" key="1">
    <citation type="journal article" date="2015" name="BMC Genomics">
        <title>Genomic and transcriptomic analysis of the endophytic fungus Pestalotiopsis fici reveals its lifestyle and high potential for synthesis of natural products.</title>
        <authorList>
            <person name="Wang X."/>
            <person name="Zhang X."/>
            <person name="Liu L."/>
            <person name="Xiang M."/>
            <person name="Wang W."/>
            <person name="Sun X."/>
            <person name="Che Y."/>
            <person name="Guo L."/>
            <person name="Liu G."/>
            <person name="Guo L."/>
            <person name="Wang C."/>
            <person name="Yin W.B."/>
            <person name="Stadler M."/>
            <person name="Zhang X."/>
            <person name="Liu X."/>
        </authorList>
    </citation>
    <scope>NUCLEOTIDE SEQUENCE [LARGE SCALE GENOMIC DNA]</scope>
    <source>
        <strain evidence="15">W106-1 / CGMCC3.15140</strain>
    </source>
</reference>
<evidence type="ECO:0000256" key="7">
    <source>
        <dbReference type="ARBA" id="ARBA00023163"/>
    </source>
</evidence>
<dbReference type="GO" id="GO:1903833">
    <property type="term" value="P:positive regulation of cellular response to amino acid starvation"/>
    <property type="evidence" value="ECO:0007669"/>
    <property type="project" value="TreeGrafter"/>
</dbReference>
<keyword evidence="3" id="KW-0028">Amino-acid biosynthesis</keyword>
<comment type="similarity">
    <text evidence="9">Belongs to the bZIP family. GCN4 subfamily.</text>
</comment>
<comment type="subunit">
    <text evidence="2">Binds DNA as a dimer.</text>
</comment>
<accession>W3WKM1</accession>
<feature type="coiled-coil region" evidence="11">
    <location>
        <begin position="416"/>
        <end position="443"/>
    </location>
</feature>
<evidence type="ECO:0000256" key="6">
    <source>
        <dbReference type="ARBA" id="ARBA00023159"/>
    </source>
</evidence>
<evidence type="ECO:0000256" key="12">
    <source>
        <dbReference type="SAM" id="MobiDB-lite"/>
    </source>
</evidence>
<dbReference type="PROSITE" id="PS50217">
    <property type="entry name" value="BZIP"/>
    <property type="match status" value="1"/>
</dbReference>
<evidence type="ECO:0000256" key="11">
    <source>
        <dbReference type="SAM" id="Coils"/>
    </source>
</evidence>
<keyword evidence="8" id="KW-0539">Nucleus</keyword>
<dbReference type="HOGENOM" id="CLU_029566_3_1_1"/>
<feature type="compositionally biased region" description="Polar residues" evidence="12">
    <location>
        <begin position="97"/>
        <end position="118"/>
    </location>
</feature>
<dbReference type="GO" id="GO:0000978">
    <property type="term" value="F:RNA polymerase II cis-regulatory region sequence-specific DNA binding"/>
    <property type="evidence" value="ECO:0007669"/>
    <property type="project" value="TreeGrafter"/>
</dbReference>
<evidence type="ECO:0000256" key="5">
    <source>
        <dbReference type="ARBA" id="ARBA00023125"/>
    </source>
</evidence>
<evidence type="ECO:0000256" key="4">
    <source>
        <dbReference type="ARBA" id="ARBA00023015"/>
    </source>
</evidence>
<evidence type="ECO:0000256" key="9">
    <source>
        <dbReference type="ARBA" id="ARBA00061302"/>
    </source>
</evidence>
<feature type="domain" description="BZIP" evidence="13">
    <location>
        <begin position="404"/>
        <end position="438"/>
    </location>
</feature>
<feature type="compositionally biased region" description="Polar residues" evidence="12">
    <location>
        <begin position="168"/>
        <end position="178"/>
    </location>
</feature>
<feature type="compositionally biased region" description="Low complexity" evidence="12">
    <location>
        <begin position="143"/>
        <end position="155"/>
    </location>
</feature>
<comment type="subcellular location">
    <subcellularLocation>
        <location evidence="1">Nucleus</location>
    </subcellularLocation>
</comment>
<feature type="compositionally biased region" description="Low complexity" evidence="12">
    <location>
        <begin position="80"/>
        <end position="96"/>
    </location>
</feature>
<keyword evidence="4" id="KW-0805">Transcription regulation</keyword>
<dbReference type="FunFam" id="3.30.160.60:FF:001491">
    <property type="entry name" value="Cross-pathway control protein A"/>
    <property type="match status" value="1"/>
</dbReference>
<dbReference type="STRING" id="1229662.W3WKM1"/>
<dbReference type="InterPro" id="IPR004827">
    <property type="entry name" value="bZIP"/>
</dbReference>
<dbReference type="InterPro" id="IPR050946">
    <property type="entry name" value="AP-1_TF_bZIP"/>
</dbReference>
<evidence type="ECO:0000313" key="15">
    <source>
        <dbReference type="Proteomes" id="UP000030651"/>
    </source>
</evidence>
<dbReference type="GO" id="GO:0005667">
    <property type="term" value="C:transcription regulator complex"/>
    <property type="evidence" value="ECO:0007669"/>
    <property type="project" value="TreeGrafter"/>
</dbReference>